<reference evidence="1 2" key="1">
    <citation type="submission" date="2019-01" db="EMBL/GenBank/DDBJ databases">
        <authorList>
            <person name="Chen W.-M."/>
        </authorList>
    </citation>
    <scope>NUCLEOTIDE SEQUENCE [LARGE SCALE GENOMIC DNA]</scope>
    <source>
        <strain evidence="1 2">CCP-18</strain>
    </source>
</reference>
<gene>
    <name evidence="1" type="ORF">EOD73_02360</name>
</gene>
<name>A0A3S2UHJ5_9BURK</name>
<evidence type="ECO:0000313" key="2">
    <source>
        <dbReference type="Proteomes" id="UP000288587"/>
    </source>
</evidence>
<proteinExistence type="predicted"/>
<protein>
    <submittedName>
        <fullName evidence="1">Putative motility protein</fullName>
    </submittedName>
</protein>
<dbReference type="Proteomes" id="UP000288587">
    <property type="component" value="Unassembled WGS sequence"/>
</dbReference>
<sequence length="70" mass="6944">MSALTTVSPSTVNNASSAPAGTVQGAAALMVLRKSMDLQAAGAMQLIQSLPQAPALATSGQLGTQLNVYA</sequence>
<dbReference type="EMBL" id="SACM01000001">
    <property type="protein sequence ID" value="RVT87882.1"/>
    <property type="molecule type" value="Genomic_DNA"/>
</dbReference>
<comment type="caution">
    <text evidence="1">The sequence shown here is derived from an EMBL/GenBank/DDBJ whole genome shotgun (WGS) entry which is preliminary data.</text>
</comment>
<organism evidence="1 2">
    <name type="scientific">Inhella crocodyli</name>
    <dbReference type="NCBI Taxonomy" id="2499851"/>
    <lineage>
        <taxon>Bacteria</taxon>
        <taxon>Pseudomonadati</taxon>
        <taxon>Pseudomonadota</taxon>
        <taxon>Betaproteobacteria</taxon>
        <taxon>Burkholderiales</taxon>
        <taxon>Sphaerotilaceae</taxon>
        <taxon>Inhella</taxon>
    </lineage>
</organism>
<dbReference type="OrthoDB" id="8821096at2"/>
<dbReference type="InterPro" id="IPR025906">
    <property type="entry name" value="YjfB_motility"/>
</dbReference>
<keyword evidence="2" id="KW-1185">Reference proteome</keyword>
<evidence type="ECO:0000313" key="1">
    <source>
        <dbReference type="EMBL" id="RVT87882.1"/>
    </source>
</evidence>
<dbReference type="RefSeq" id="WP_127680502.1">
    <property type="nucleotide sequence ID" value="NZ_SACM01000001.1"/>
</dbReference>
<accession>A0A3S2UHJ5</accession>
<dbReference type="Pfam" id="PF14070">
    <property type="entry name" value="YjfB_motility"/>
    <property type="match status" value="1"/>
</dbReference>
<dbReference type="AlphaFoldDB" id="A0A3S2UHJ5"/>